<keyword evidence="5" id="KW-1185">Reference proteome</keyword>
<dbReference type="Pfam" id="PF04297">
    <property type="entry name" value="UPF0122"/>
    <property type="match status" value="1"/>
</dbReference>
<gene>
    <name evidence="4" type="ORF">FC83_GL002226</name>
</gene>
<dbReference type="SUPFAM" id="SSF88659">
    <property type="entry name" value="Sigma3 and sigma4 domains of RNA polymerase sigma factors"/>
    <property type="match status" value="1"/>
</dbReference>
<dbReference type="eggNOG" id="COG2739">
    <property type="taxonomic scope" value="Bacteria"/>
</dbReference>
<comment type="function">
    <text evidence="2 3">Might take part in the signal recognition particle (SRP) pathway. This is inferred from the conservation of its genetic proximity to ftsY/ffh. May be a regulatory protein.</text>
</comment>
<dbReference type="NCBIfam" id="NF001070">
    <property type="entry name" value="PRK00118.1-6"/>
    <property type="match status" value="1"/>
</dbReference>
<reference evidence="4 5" key="1">
    <citation type="journal article" date="2015" name="Genome Announc.">
        <title>Expanding the biotechnology potential of lactobacilli through comparative genomics of 213 strains and associated genera.</title>
        <authorList>
            <person name="Sun Z."/>
            <person name="Harris H.M."/>
            <person name="McCann A."/>
            <person name="Guo C."/>
            <person name="Argimon S."/>
            <person name="Zhang W."/>
            <person name="Yang X."/>
            <person name="Jeffery I.B."/>
            <person name="Cooney J.C."/>
            <person name="Kagawa T.F."/>
            <person name="Liu W."/>
            <person name="Song Y."/>
            <person name="Salvetti E."/>
            <person name="Wrobel A."/>
            <person name="Rasinkangas P."/>
            <person name="Parkhill J."/>
            <person name="Rea M.C."/>
            <person name="O'Sullivan O."/>
            <person name="Ritari J."/>
            <person name="Douillard F.P."/>
            <person name="Paul Ross R."/>
            <person name="Yang R."/>
            <person name="Briner A.E."/>
            <person name="Felis G.E."/>
            <person name="de Vos W.M."/>
            <person name="Barrangou R."/>
            <person name="Klaenhammer T.R."/>
            <person name="Caufield P.W."/>
            <person name="Cui Y."/>
            <person name="Zhang H."/>
            <person name="O'Toole P.W."/>
        </authorList>
    </citation>
    <scope>NUCLEOTIDE SEQUENCE [LARGE SCALE GENOMIC DNA]</scope>
    <source>
        <strain evidence="4 5">DSM 18527</strain>
    </source>
</reference>
<comment type="similarity">
    <text evidence="1 3">Belongs to the UPF0122 family.</text>
</comment>
<dbReference type="PANTHER" id="PTHR40083">
    <property type="entry name" value="UPF0122 PROTEIN CBO2450/CLC_2298"/>
    <property type="match status" value="1"/>
</dbReference>
<dbReference type="AlphaFoldDB" id="A0A0R1YBN1"/>
<evidence type="ECO:0000256" key="2">
    <source>
        <dbReference type="ARBA" id="ARBA00024764"/>
    </source>
</evidence>
<dbReference type="NCBIfam" id="NF001068">
    <property type="entry name" value="PRK00118.1-4"/>
    <property type="match status" value="1"/>
</dbReference>
<dbReference type="InterPro" id="IPR007394">
    <property type="entry name" value="UPF0122"/>
</dbReference>
<protein>
    <recommendedName>
        <fullName evidence="3">UPF0122 protein FC83_GL002226</fullName>
    </recommendedName>
</protein>
<dbReference type="STRING" id="1423734.FC83_GL002226"/>
<dbReference type="InterPro" id="IPR054831">
    <property type="entry name" value="UPF0122_fam_protein"/>
</dbReference>
<proteinExistence type="inferred from homology"/>
<dbReference type="EMBL" id="AZGA01000001">
    <property type="protein sequence ID" value="KRM36822.1"/>
    <property type="molecule type" value="Genomic_DNA"/>
</dbReference>
<sequence>MNGLELEKNNRVNELFDFYGSLLTKKQNDYIQFYYRDDYSLGEIAETFSVSRQAVYDNIHRTEQILSDYESKLKLYEHYQQQSTTIDQLEKYIAKTYPDDTVLRDLVTHLEHTLDD</sequence>
<name>A0A0R1YBN1_9LACO</name>
<accession>A0A0R1YBN1</accession>
<dbReference type="InterPro" id="IPR013324">
    <property type="entry name" value="RNA_pol_sigma_r3/r4-like"/>
</dbReference>
<evidence type="ECO:0000256" key="3">
    <source>
        <dbReference type="HAMAP-Rule" id="MF_00245"/>
    </source>
</evidence>
<dbReference type="InterPro" id="IPR036388">
    <property type="entry name" value="WH-like_DNA-bd_sf"/>
</dbReference>
<dbReference type="PATRIC" id="fig|1423734.3.peg.2249"/>
<dbReference type="PANTHER" id="PTHR40083:SF1">
    <property type="entry name" value="UPF0122 PROTEIN YLXM"/>
    <property type="match status" value="1"/>
</dbReference>
<dbReference type="Gene3D" id="1.10.10.10">
    <property type="entry name" value="Winged helix-like DNA-binding domain superfamily/Winged helix DNA-binding domain"/>
    <property type="match status" value="1"/>
</dbReference>
<evidence type="ECO:0000313" key="5">
    <source>
        <dbReference type="Proteomes" id="UP000051236"/>
    </source>
</evidence>
<evidence type="ECO:0000256" key="1">
    <source>
        <dbReference type="ARBA" id="ARBA00008720"/>
    </source>
</evidence>
<dbReference type="NCBIfam" id="NF045758">
    <property type="entry name" value="YlxM"/>
    <property type="match status" value="1"/>
</dbReference>
<evidence type="ECO:0000313" key="4">
    <source>
        <dbReference type="EMBL" id="KRM36822.1"/>
    </source>
</evidence>
<organism evidence="4 5">
    <name type="scientific">Agrilactobacillus composti DSM 18527 = JCM 14202</name>
    <dbReference type="NCBI Taxonomy" id="1423734"/>
    <lineage>
        <taxon>Bacteria</taxon>
        <taxon>Bacillati</taxon>
        <taxon>Bacillota</taxon>
        <taxon>Bacilli</taxon>
        <taxon>Lactobacillales</taxon>
        <taxon>Lactobacillaceae</taxon>
        <taxon>Agrilactobacillus</taxon>
    </lineage>
</organism>
<dbReference type="Proteomes" id="UP000051236">
    <property type="component" value="Unassembled WGS sequence"/>
</dbReference>
<dbReference type="HAMAP" id="MF_00245">
    <property type="entry name" value="UPF0122"/>
    <property type="match status" value="1"/>
</dbReference>
<comment type="caution">
    <text evidence="4">The sequence shown here is derived from an EMBL/GenBank/DDBJ whole genome shotgun (WGS) entry which is preliminary data.</text>
</comment>